<dbReference type="AlphaFoldDB" id="A0A1B6KDT3"/>
<gene>
    <name evidence="1" type="ORF">g.35431</name>
</gene>
<protein>
    <submittedName>
        <fullName evidence="1">Uncharacterized protein</fullName>
    </submittedName>
</protein>
<proteinExistence type="predicted"/>
<dbReference type="EMBL" id="GEBQ01030633">
    <property type="protein sequence ID" value="JAT09344.1"/>
    <property type="molecule type" value="Transcribed_RNA"/>
</dbReference>
<accession>A0A1B6KDT3</accession>
<reference evidence="1" key="1">
    <citation type="submission" date="2015-11" db="EMBL/GenBank/DDBJ databases">
        <title>De novo transcriptome assembly of four potential Pierce s Disease insect vectors from Arizona vineyards.</title>
        <authorList>
            <person name="Tassone E.E."/>
        </authorList>
    </citation>
    <scope>NUCLEOTIDE SEQUENCE</scope>
</reference>
<name>A0A1B6KDT3_9HEMI</name>
<evidence type="ECO:0000313" key="1">
    <source>
        <dbReference type="EMBL" id="JAT09344.1"/>
    </source>
</evidence>
<sequence>MEFLKELNEVGELRFKEYKRLTELEENKKYRILNLERIKAKFGLTIIAELEEFKVNLPNRFVAVLDDKKIKEMNKKDNLHLIKIGTKEVKDKECAMIKFVE</sequence>
<organism evidence="1">
    <name type="scientific">Graphocephala atropunctata</name>
    <dbReference type="NCBI Taxonomy" id="36148"/>
    <lineage>
        <taxon>Eukaryota</taxon>
        <taxon>Metazoa</taxon>
        <taxon>Ecdysozoa</taxon>
        <taxon>Arthropoda</taxon>
        <taxon>Hexapoda</taxon>
        <taxon>Insecta</taxon>
        <taxon>Pterygota</taxon>
        <taxon>Neoptera</taxon>
        <taxon>Paraneoptera</taxon>
        <taxon>Hemiptera</taxon>
        <taxon>Auchenorrhyncha</taxon>
        <taxon>Membracoidea</taxon>
        <taxon>Cicadellidae</taxon>
        <taxon>Cicadellinae</taxon>
        <taxon>Cicadellini</taxon>
        <taxon>Graphocephala</taxon>
    </lineage>
</organism>